<keyword evidence="2" id="KW-1185">Reference proteome</keyword>
<proteinExistence type="predicted"/>
<dbReference type="Proteomes" id="UP001142055">
    <property type="component" value="Chromosome 2"/>
</dbReference>
<name>A0A9Q0M770_BLOTA</name>
<reference evidence="1" key="1">
    <citation type="submission" date="2022-12" db="EMBL/GenBank/DDBJ databases">
        <title>Genome assemblies of Blomia tropicalis.</title>
        <authorList>
            <person name="Cui Y."/>
        </authorList>
    </citation>
    <scope>NUCLEOTIDE SEQUENCE</scope>
    <source>
        <tissue evidence="1">Adult mites</tissue>
    </source>
</reference>
<organism evidence="1 2">
    <name type="scientific">Blomia tropicalis</name>
    <name type="common">Mite</name>
    <dbReference type="NCBI Taxonomy" id="40697"/>
    <lineage>
        <taxon>Eukaryota</taxon>
        <taxon>Metazoa</taxon>
        <taxon>Ecdysozoa</taxon>
        <taxon>Arthropoda</taxon>
        <taxon>Chelicerata</taxon>
        <taxon>Arachnida</taxon>
        <taxon>Acari</taxon>
        <taxon>Acariformes</taxon>
        <taxon>Sarcoptiformes</taxon>
        <taxon>Astigmata</taxon>
        <taxon>Glycyphagoidea</taxon>
        <taxon>Echimyopodidae</taxon>
        <taxon>Blomia</taxon>
    </lineage>
</organism>
<protein>
    <submittedName>
        <fullName evidence="1">Uncharacterized protein</fullName>
    </submittedName>
</protein>
<evidence type="ECO:0000313" key="2">
    <source>
        <dbReference type="Proteomes" id="UP001142055"/>
    </source>
</evidence>
<sequence length="69" mass="8123">MRPFADRDGRWHAFCTRRSNVPAIDRDRAVRRQCDQCANANSFKRGKGLEQHRRKTIELVLAVDDARRQ</sequence>
<comment type="caution">
    <text evidence="1">The sequence shown here is derived from an EMBL/GenBank/DDBJ whole genome shotgun (WGS) entry which is preliminary data.</text>
</comment>
<dbReference type="EMBL" id="JAPWDV010000002">
    <property type="protein sequence ID" value="KAJ6219853.1"/>
    <property type="molecule type" value="Genomic_DNA"/>
</dbReference>
<dbReference type="AlphaFoldDB" id="A0A9Q0M770"/>
<accession>A0A9Q0M770</accession>
<gene>
    <name evidence="1" type="ORF">RDWZM_005665</name>
</gene>
<evidence type="ECO:0000313" key="1">
    <source>
        <dbReference type="EMBL" id="KAJ6219853.1"/>
    </source>
</evidence>